<evidence type="ECO:0000313" key="2">
    <source>
        <dbReference type="Proteomes" id="UP000319014"/>
    </source>
</evidence>
<dbReference type="OrthoDB" id="7779284at2"/>
<dbReference type="AlphaFoldDB" id="A0A521CXE9"/>
<dbReference type="RefSeq" id="WP_142662790.1">
    <property type="nucleotide sequence ID" value="NZ_FXTK01000005.1"/>
</dbReference>
<gene>
    <name evidence="1" type="ORF">SAMN06265221_105253</name>
</gene>
<dbReference type="Proteomes" id="UP000319014">
    <property type="component" value="Unassembled WGS sequence"/>
</dbReference>
<proteinExistence type="predicted"/>
<organism evidence="1 2">
    <name type="scientific">Paracoccus laeviglucosivorans</name>
    <dbReference type="NCBI Taxonomy" id="1197861"/>
    <lineage>
        <taxon>Bacteria</taxon>
        <taxon>Pseudomonadati</taxon>
        <taxon>Pseudomonadota</taxon>
        <taxon>Alphaproteobacteria</taxon>
        <taxon>Rhodobacterales</taxon>
        <taxon>Paracoccaceae</taxon>
        <taxon>Paracoccus</taxon>
    </lineage>
</organism>
<name>A0A521CXE9_9RHOB</name>
<sequence length="755" mass="81849">MAVVDKDNLIVFGGGTLPTGGASAGDIAAVNARIDAVLSNVGKIFPDRATAFAVGREAMLAAYGRIITIEDGGFAVRGPGQTADDPLFLEYPTWGVLLRLPGLATFLRGGIIPLAITNGNEPNWPVAAATGVFASIVGSIANQDFVSIVFSSTNTGPLNLTIGGISAASPVLSADGAALVGGEIVGGRSYILQRRGANWRIVAGDVTTRELRAAIAAEAAVRAAAVDALALIVNGISAELEGPLESVLENGTHWFGFDALRHAIMGWDASGLVTTLADRTLQNAAPRMLAQPGIEAVVQTVQGQNMRALDWDSLGRAILVWKYGERGGYDMHMSQDFWDRGAERLNIGLSLDPTYVTLTICLSQSLLFMDGDSEVAPLYPGVDTDAALMIGGLRRSDGQNLGLPGPRSMAYDYTWPGTGFVSVDPPGNIPTGAYYAVKGYNGWRRKYGLIRRRNVGMLWGQPGEHITRFNAILGDAPAPLVDSRNHWDNLMYWLNEAARIAALEGLIPSVDVLVTQGTSSKQDADPLIHARTLRQLIIDLRREFDARGFEDAMIYFTQPGGDTDTSPSIEHWHVTQSFLDLADEGYGVLVTSEAPLKTWDGNVHFSEIEGEKLLGQFNWARAAREAGRPWTIRSPKVTRNGLIVTLDYESLWDGEMWEVEPDRYNGQGIDQFHGYTCDTANITAIRLIGRKVELTFDAVPLWIDYMMQSQNMVPVNDGYTAFRGLLATTSRMRDPLNPNIVHRRRMPSHGVAVPQ</sequence>
<reference evidence="1 2" key="1">
    <citation type="submission" date="2017-05" db="EMBL/GenBank/DDBJ databases">
        <authorList>
            <person name="Varghese N."/>
            <person name="Submissions S."/>
        </authorList>
    </citation>
    <scope>NUCLEOTIDE SEQUENCE [LARGE SCALE GENOMIC DNA]</scope>
    <source>
        <strain evidence="1 2">DSM 100094</strain>
    </source>
</reference>
<evidence type="ECO:0000313" key="1">
    <source>
        <dbReference type="EMBL" id="SMO64123.1"/>
    </source>
</evidence>
<protein>
    <submittedName>
        <fullName evidence="1">Uncharacterized protein</fullName>
    </submittedName>
</protein>
<keyword evidence="2" id="KW-1185">Reference proteome</keyword>
<dbReference type="EMBL" id="FXTK01000005">
    <property type="protein sequence ID" value="SMO64123.1"/>
    <property type="molecule type" value="Genomic_DNA"/>
</dbReference>
<accession>A0A521CXE9</accession>